<proteinExistence type="predicted"/>
<protein>
    <recommendedName>
        <fullName evidence="1">AbiTii domain-containing protein</fullName>
    </recommendedName>
</protein>
<dbReference type="EMBL" id="JADIMO010000101">
    <property type="protein sequence ID" value="MBO8445658.1"/>
    <property type="molecule type" value="Genomic_DNA"/>
</dbReference>
<evidence type="ECO:0000259" key="1">
    <source>
        <dbReference type="Pfam" id="PF18864"/>
    </source>
</evidence>
<dbReference type="Proteomes" id="UP000823619">
    <property type="component" value="Unassembled WGS sequence"/>
</dbReference>
<organism evidence="2 3">
    <name type="scientific">Candidatus Cryptobacteroides merdavium</name>
    <dbReference type="NCBI Taxonomy" id="2840769"/>
    <lineage>
        <taxon>Bacteria</taxon>
        <taxon>Pseudomonadati</taxon>
        <taxon>Bacteroidota</taxon>
        <taxon>Bacteroidia</taxon>
        <taxon>Bacteroidales</taxon>
        <taxon>Candidatus Cryptobacteroides</taxon>
    </lineage>
</organism>
<evidence type="ECO:0000313" key="2">
    <source>
        <dbReference type="EMBL" id="MBO8445658.1"/>
    </source>
</evidence>
<dbReference type="InterPro" id="IPR041304">
    <property type="entry name" value="AbiTii"/>
</dbReference>
<reference evidence="2" key="1">
    <citation type="submission" date="2020-10" db="EMBL/GenBank/DDBJ databases">
        <authorList>
            <person name="Gilroy R."/>
        </authorList>
    </citation>
    <scope>NUCLEOTIDE SEQUENCE</scope>
    <source>
        <strain evidence="2">D5-748</strain>
    </source>
</reference>
<comment type="caution">
    <text evidence="2">The sequence shown here is derived from an EMBL/GenBank/DDBJ whole genome shotgun (WGS) entry which is preliminary data.</text>
</comment>
<evidence type="ECO:0000313" key="3">
    <source>
        <dbReference type="Proteomes" id="UP000823619"/>
    </source>
</evidence>
<name>A0A9D9EEY2_9BACT</name>
<accession>A0A9D9EEY2</accession>
<feature type="domain" description="AbiTii" evidence="1">
    <location>
        <begin position="5"/>
        <end position="66"/>
    </location>
</feature>
<dbReference type="Pfam" id="PF18864">
    <property type="entry name" value="AbiTii"/>
    <property type="match status" value="1"/>
</dbReference>
<reference evidence="2" key="2">
    <citation type="journal article" date="2021" name="PeerJ">
        <title>Extensive microbial diversity within the chicken gut microbiome revealed by metagenomics and culture.</title>
        <authorList>
            <person name="Gilroy R."/>
            <person name="Ravi A."/>
            <person name="Getino M."/>
            <person name="Pursley I."/>
            <person name="Horton D.L."/>
            <person name="Alikhan N.F."/>
            <person name="Baker D."/>
            <person name="Gharbi K."/>
            <person name="Hall N."/>
            <person name="Watson M."/>
            <person name="Adriaenssens E.M."/>
            <person name="Foster-Nyarko E."/>
            <person name="Jarju S."/>
            <person name="Secka A."/>
            <person name="Antonio M."/>
            <person name="Oren A."/>
            <person name="Chaudhuri R.R."/>
            <person name="La Ragione R."/>
            <person name="Hildebrand F."/>
            <person name="Pallen M.J."/>
        </authorList>
    </citation>
    <scope>NUCLEOTIDE SEQUENCE</scope>
    <source>
        <strain evidence="2">D5-748</strain>
    </source>
</reference>
<gene>
    <name evidence="2" type="ORF">IAC23_08220</name>
</gene>
<dbReference type="AlphaFoldDB" id="A0A9D9EEY2"/>
<sequence>MIKNIIDKIIQDLGDDRPINGILLKAQIVASRLNNKEFENWINNEQNGYSDAKNIPSYRVLGAIVKADIFRPYDGLYRNCIIPPGIFGKFAVLEYTGNMQMKAPEITGTTEQERREYVREMWKCMHNCEMCGRCSILRGRDPEELYADYISGKCSYTDASIALRDRDRH</sequence>